<dbReference type="EMBL" id="CP090032">
    <property type="protein sequence ID" value="UPK92872.1"/>
    <property type="molecule type" value="Genomic_DNA"/>
</dbReference>
<evidence type="ECO:0000313" key="2">
    <source>
        <dbReference type="Proteomes" id="UP000830768"/>
    </source>
</evidence>
<evidence type="ECO:0000313" key="1">
    <source>
        <dbReference type="EMBL" id="UPK92872.1"/>
    </source>
</evidence>
<proteinExistence type="predicted"/>
<dbReference type="Proteomes" id="UP000830768">
    <property type="component" value="Chromosome 3"/>
</dbReference>
<sequence>MDECKSPHWTQITQAGFQPTISYFLQPSFKNGLQAAWWWPCHARIVYGASSLTYFFSSTQVPSASGSLSFPPSWADISTLRKYRTTIAKMRPSNTLYLMVAHSLYISPATAALERSRSQFKQFFPTVEKYAKWRFHKACPEEFANYFNESLPDPGWGHKYSGDLMGCILEEWGELNKANMAVTAILLALLPAGLVQFGPSMAEISILSTRRPILATFLGFGLMSPNPAEFDFEGILQKAGKGSAPLAPIRALDGRYFIAKVLVSLVEYVIAMGSTANYFYQLYRFTYHAISLAPLVVYVPGIPETATLFGWAFLNLPLYLLSFVVFTLAFHRATPQSGYKRRNRWVEFIIAELTPCGQGPPLRLQQRGTRETLQRLLGALTRLIAGLHIILGTTLIGSIVLIPLGDSLPVIYSFVFAAILTRAVLSYEMSCLAKRTEIEPAQGLGSDKVVHETHSLGPKQYEGLSQED</sequence>
<accession>A0ACD3YVG4</accession>
<reference evidence="1" key="1">
    <citation type="submission" date="2021-11" db="EMBL/GenBank/DDBJ databases">
        <title>Fusarium solani-melongenae Genome sequencing and assembly.</title>
        <authorList>
            <person name="Xie S."/>
            <person name="Huang L."/>
            <person name="Zhang X."/>
        </authorList>
    </citation>
    <scope>NUCLEOTIDE SEQUENCE</scope>
    <source>
        <strain evidence="1">CRI 24-3</strain>
    </source>
</reference>
<organism evidence="1 2">
    <name type="scientific">Fusarium solani subsp. cucurbitae</name>
    <name type="common">Neocosmosporum cucurbitae</name>
    <dbReference type="NCBI Taxonomy" id="2747967"/>
    <lineage>
        <taxon>Eukaryota</taxon>
        <taxon>Fungi</taxon>
        <taxon>Dikarya</taxon>
        <taxon>Ascomycota</taxon>
        <taxon>Pezizomycotina</taxon>
        <taxon>Sordariomycetes</taxon>
        <taxon>Hypocreomycetidae</taxon>
        <taxon>Hypocreales</taxon>
        <taxon>Nectriaceae</taxon>
        <taxon>Fusarium</taxon>
        <taxon>Fusarium solani species complex</taxon>
    </lineage>
</organism>
<name>A0ACD3YVG4_FUSSC</name>
<protein>
    <submittedName>
        <fullName evidence="1">Uncharacterized protein</fullName>
    </submittedName>
</protein>
<keyword evidence="2" id="KW-1185">Reference proteome</keyword>
<gene>
    <name evidence="1" type="ORF">LCI18_003807</name>
</gene>